<evidence type="ECO:0000256" key="6">
    <source>
        <dbReference type="ARBA" id="ARBA00023136"/>
    </source>
</evidence>
<evidence type="ECO:0000259" key="9">
    <source>
        <dbReference type="PROSITE" id="PS50850"/>
    </source>
</evidence>
<feature type="transmembrane region" description="Helical" evidence="8">
    <location>
        <begin position="206"/>
        <end position="229"/>
    </location>
</feature>
<gene>
    <name evidence="10" type="ORF">BJP25_10440</name>
</gene>
<dbReference type="PROSITE" id="PS50850">
    <property type="entry name" value="MFS"/>
    <property type="match status" value="1"/>
</dbReference>
<accession>A0A1Q9LQD4</accession>
<comment type="subcellular location">
    <subcellularLocation>
        <location evidence="1">Cell membrane</location>
        <topology evidence="1">Multi-pass membrane protein</topology>
    </subcellularLocation>
</comment>
<keyword evidence="2" id="KW-0813">Transport</keyword>
<dbReference type="PANTHER" id="PTHR23513:SF6">
    <property type="entry name" value="MAJOR FACILITATOR SUPERFAMILY ASSOCIATED DOMAIN-CONTAINING PROTEIN"/>
    <property type="match status" value="1"/>
</dbReference>
<evidence type="ECO:0000256" key="7">
    <source>
        <dbReference type="SAM" id="MobiDB-lite"/>
    </source>
</evidence>
<dbReference type="CDD" id="cd06173">
    <property type="entry name" value="MFS_MefA_like"/>
    <property type="match status" value="1"/>
</dbReference>
<feature type="transmembrane region" description="Helical" evidence="8">
    <location>
        <begin position="235"/>
        <end position="258"/>
    </location>
</feature>
<dbReference type="SUPFAM" id="SSF103473">
    <property type="entry name" value="MFS general substrate transporter"/>
    <property type="match status" value="1"/>
</dbReference>
<dbReference type="GO" id="GO:0005886">
    <property type="term" value="C:plasma membrane"/>
    <property type="evidence" value="ECO:0007669"/>
    <property type="project" value="UniProtKB-SubCell"/>
</dbReference>
<feature type="transmembrane region" description="Helical" evidence="8">
    <location>
        <begin position="145"/>
        <end position="172"/>
    </location>
</feature>
<evidence type="ECO:0000256" key="2">
    <source>
        <dbReference type="ARBA" id="ARBA00022448"/>
    </source>
</evidence>
<proteinExistence type="predicted"/>
<feature type="region of interest" description="Disordered" evidence="7">
    <location>
        <begin position="393"/>
        <end position="433"/>
    </location>
</feature>
<dbReference type="AlphaFoldDB" id="A0A1Q9LQD4"/>
<feature type="transmembrane region" description="Helical" evidence="8">
    <location>
        <begin position="70"/>
        <end position="97"/>
    </location>
</feature>
<evidence type="ECO:0000256" key="4">
    <source>
        <dbReference type="ARBA" id="ARBA00022692"/>
    </source>
</evidence>
<reference evidence="10 11" key="1">
    <citation type="submission" date="2016-10" db="EMBL/GenBank/DDBJ databases">
        <title>The Draft Genome Sequence of Actinokineospora bangkokensis 44EHWT reveals the biosynthetic pathway of antifungal compounds Thailandins with unusual extender unit butylmalonyl-CoA.</title>
        <authorList>
            <person name="Greule A."/>
            <person name="Intra B."/>
            <person name="Flemming S."/>
            <person name="Rommel M.G."/>
            <person name="Panbangred W."/>
            <person name="Bechthold A."/>
        </authorList>
    </citation>
    <scope>NUCLEOTIDE SEQUENCE [LARGE SCALE GENOMIC DNA]</scope>
    <source>
        <strain evidence="10 11">44EHW</strain>
    </source>
</reference>
<evidence type="ECO:0000256" key="1">
    <source>
        <dbReference type="ARBA" id="ARBA00004651"/>
    </source>
</evidence>
<dbReference type="InterPro" id="IPR020846">
    <property type="entry name" value="MFS_dom"/>
</dbReference>
<feature type="transmembrane region" description="Helical" evidence="8">
    <location>
        <begin position="293"/>
        <end position="313"/>
    </location>
</feature>
<keyword evidence="5 8" id="KW-1133">Transmembrane helix</keyword>
<dbReference type="STRING" id="1193682.BJP25_10440"/>
<protein>
    <recommendedName>
        <fullName evidence="9">Major facilitator superfamily (MFS) profile domain-containing protein</fullName>
    </recommendedName>
</protein>
<evidence type="ECO:0000313" key="11">
    <source>
        <dbReference type="Proteomes" id="UP000186040"/>
    </source>
</evidence>
<keyword evidence="3" id="KW-1003">Cell membrane</keyword>
<comment type="caution">
    <text evidence="10">The sequence shown here is derived from an EMBL/GenBank/DDBJ whole genome shotgun (WGS) entry which is preliminary data.</text>
</comment>
<feature type="transmembrane region" description="Helical" evidence="8">
    <location>
        <begin position="360"/>
        <end position="378"/>
    </location>
</feature>
<dbReference type="Pfam" id="PF05977">
    <property type="entry name" value="MFS_3"/>
    <property type="match status" value="1"/>
</dbReference>
<feature type="domain" description="Major facilitator superfamily (MFS) profile" evidence="9">
    <location>
        <begin position="1"/>
        <end position="382"/>
    </location>
</feature>
<dbReference type="Gene3D" id="1.20.1250.20">
    <property type="entry name" value="MFS general substrate transporter like domains"/>
    <property type="match status" value="1"/>
</dbReference>
<organism evidence="10 11">
    <name type="scientific">Actinokineospora bangkokensis</name>
    <dbReference type="NCBI Taxonomy" id="1193682"/>
    <lineage>
        <taxon>Bacteria</taxon>
        <taxon>Bacillati</taxon>
        <taxon>Actinomycetota</taxon>
        <taxon>Actinomycetes</taxon>
        <taxon>Pseudonocardiales</taxon>
        <taxon>Pseudonocardiaceae</taxon>
        <taxon>Actinokineospora</taxon>
    </lineage>
</organism>
<keyword evidence="6 8" id="KW-0472">Membrane</keyword>
<dbReference type="Proteomes" id="UP000186040">
    <property type="component" value="Unassembled WGS sequence"/>
</dbReference>
<sequence>MAAAATNLADGIALAAGPLLVASLTGDPLLIALAVFAQQLPWLLLSLISGALVDRLDRRRLVAAVNAARALVLGALAVATATGHVSLPVVYAAFFLLGTAETLADNASSALLPSVVPTADLPRANARFTAVQLVTNHFAGPPVGAAVFVFAAALPFGVNAATFLIAALVVLGMRHRPERVEREPGRIRHEIAEGVRYLWDQRLLRLFAVCLLFMNFTLGGVQAILVLYAGQRLGLSSIGFGLLTTVMAVGGLVGTVIAPPLVRAVGESPLMRAGLVVETATHFVFALNAQAWVAVVTLFVFGVHAVVWGTVMVSVRQRVVPDRLRGRVGSSSMLLTIGGTALGSLSGGLLVKVFGLGAPFWFAGGAMVVVALVAWRGFAPRAFAGEAAGNAVAGSGYPGSTDIDPAITGESPEERARGSGRPRAPVEPDGSGP</sequence>
<keyword evidence="11" id="KW-1185">Reference proteome</keyword>
<evidence type="ECO:0000256" key="8">
    <source>
        <dbReference type="SAM" id="Phobius"/>
    </source>
</evidence>
<dbReference type="EMBL" id="MKQR01000007">
    <property type="protein sequence ID" value="OLR94203.1"/>
    <property type="molecule type" value="Genomic_DNA"/>
</dbReference>
<dbReference type="GO" id="GO:0022857">
    <property type="term" value="F:transmembrane transporter activity"/>
    <property type="evidence" value="ECO:0007669"/>
    <property type="project" value="InterPro"/>
</dbReference>
<evidence type="ECO:0000256" key="5">
    <source>
        <dbReference type="ARBA" id="ARBA00022989"/>
    </source>
</evidence>
<dbReference type="InterPro" id="IPR010290">
    <property type="entry name" value="TM_effector"/>
</dbReference>
<dbReference type="InterPro" id="IPR036259">
    <property type="entry name" value="MFS_trans_sf"/>
</dbReference>
<evidence type="ECO:0000313" key="10">
    <source>
        <dbReference type="EMBL" id="OLR94203.1"/>
    </source>
</evidence>
<dbReference type="PANTHER" id="PTHR23513">
    <property type="entry name" value="INTEGRAL MEMBRANE EFFLUX PROTEIN-RELATED"/>
    <property type="match status" value="1"/>
</dbReference>
<name>A0A1Q9LQD4_9PSEU</name>
<keyword evidence="4 8" id="KW-0812">Transmembrane</keyword>
<feature type="transmembrane region" description="Helical" evidence="8">
    <location>
        <begin position="334"/>
        <end position="354"/>
    </location>
</feature>
<feature type="transmembrane region" description="Helical" evidence="8">
    <location>
        <begin position="29"/>
        <end position="49"/>
    </location>
</feature>
<evidence type="ECO:0000256" key="3">
    <source>
        <dbReference type="ARBA" id="ARBA00022475"/>
    </source>
</evidence>